<keyword evidence="1" id="KW-0812">Transmembrane</keyword>
<dbReference type="EMBL" id="HBKN01040230">
    <property type="protein sequence ID" value="CAE2328124.1"/>
    <property type="molecule type" value="Transcribed_RNA"/>
</dbReference>
<name>A0A7S4P9H9_GUITH</name>
<keyword evidence="1" id="KW-0472">Membrane</keyword>
<evidence type="ECO:0000313" key="2">
    <source>
        <dbReference type="EMBL" id="CAE2328124.1"/>
    </source>
</evidence>
<sequence length="99" mass="11602">MSSIKDFTTVISIRPRHAVFVVKRCSSPFTSEDYTLVKFHLRAHHGWMMNLERLQIVEELENNKRMKTYHIIVHINSIIIPIIIPIIISNIIPIIMIQP</sequence>
<feature type="transmembrane region" description="Helical" evidence="1">
    <location>
        <begin position="71"/>
        <end position="97"/>
    </location>
</feature>
<protein>
    <submittedName>
        <fullName evidence="2">Uncharacterized protein</fullName>
    </submittedName>
</protein>
<organism evidence="2">
    <name type="scientific">Guillardia theta</name>
    <name type="common">Cryptophyte</name>
    <name type="synonym">Cryptomonas phi</name>
    <dbReference type="NCBI Taxonomy" id="55529"/>
    <lineage>
        <taxon>Eukaryota</taxon>
        <taxon>Cryptophyceae</taxon>
        <taxon>Pyrenomonadales</taxon>
        <taxon>Geminigeraceae</taxon>
        <taxon>Guillardia</taxon>
    </lineage>
</organism>
<gene>
    <name evidence="2" type="ORF">GTHE00462_LOCUS31463</name>
</gene>
<dbReference type="AlphaFoldDB" id="A0A7S4P9H9"/>
<proteinExistence type="predicted"/>
<evidence type="ECO:0000256" key="1">
    <source>
        <dbReference type="SAM" id="Phobius"/>
    </source>
</evidence>
<reference evidence="2" key="1">
    <citation type="submission" date="2021-01" db="EMBL/GenBank/DDBJ databases">
        <authorList>
            <person name="Corre E."/>
            <person name="Pelletier E."/>
            <person name="Niang G."/>
            <person name="Scheremetjew M."/>
            <person name="Finn R."/>
            <person name="Kale V."/>
            <person name="Holt S."/>
            <person name="Cochrane G."/>
            <person name="Meng A."/>
            <person name="Brown T."/>
            <person name="Cohen L."/>
        </authorList>
    </citation>
    <scope>NUCLEOTIDE SEQUENCE</scope>
    <source>
        <strain evidence="2">CCMP 2712</strain>
    </source>
</reference>
<accession>A0A7S4P9H9</accession>
<keyword evidence="1" id="KW-1133">Transmembrane helix</keyword>